<evidence type="ECO:0000256" key="2">
    <source>
        <dbReference type="ARBA" id="ARBA00022556"/>
    </source>
</evidence>
<dbReference type="GO" id="GO:0009245">
    <property type="term" value="P:lipid A biosynthetic process"/>
    <property type="evidence" value="ECO:0007669"/>
    <property type="project" value="UniProtKB-KW"/>
</dbReference>
<proteinExistence type="predicted"/>
<evidence type="ECO:0000313" key="8">
    <source>
        <dbReference type="EMBL" id="SFK78654.1"/>
    </source>
</evidence>
<keyword evidence="9" id="KW-1185">Reference proteome</keyword>
<evidence type="ECO:0000256" key="1">
    <source>
        <dbReference type="ARBA" id="ARBA00022516"/>
    </source>
</evidence>
<dbReference type="OrthoDB" id="9784739at2"/>
<dbReference type="Gene3D" id="2.160.10.10">
    <property type="entry name" value="Hexapeptide repeat proteins"/>
    <property type="match status" value="1"/>
</dbReference>
<evidence type="ECO:0000256" key="3">
    <source>
        <dbReference type="ARBA" id="ARBA00022679"/>
    </source>
</evidence>
<dbReference type="PANTHER" id="PTHR43378:SF2">
    <property type="entry name" value="UDP-3-O-ACYLGLUCOSAMINE N-ACYLTRANSFERASE 1, MITOCHONDRIAL-RELATED"/>
    <property type="match status" value="1"/>
</dbReference>
<sequence length="364" mass="37711">MGLTVAEIAKALGTEAFGDTALVVDHPAEPGQAGANDLALAMSPAYAGALKSSAAQAAIVWDGADWQAMGLKAAITVPRARLAMAALTQSFDPAPAPTGIHPTAIIPDSCTIGADPSIGPFVVLAEGVRIGDRCRIDAHVTIGLNSTLGDDCWLNSGSRVGRNCHFGSRVILQPNAVVGADGFSYVTRELSNEERAYQSMGREPLTPPADGKRHRIHSLGGVIFGDDVELGANSCVDAGTIRATQVGRGTKIDNNVMVGHNCIIGEDCILCGQAAMAGSGVLGDRVVMGGKAATKDHITVGNDVVMAGASGLYVDTKDGMFVMGLPAMDLPSYRAREKGLRRLPQLLKDFAALQKLVPKDGASD</sequence>
<dbReference type="GO" id="GO:0016410">
    <property type="term" value="F:N-acyltransferase activity"/>
    <property type="evidence" value="ECO:0007669"/>
    <property type="project" value="InterPro"/>
</dbReference>
<dbReference type="InterPro" id="IPR007691">
    <property type="entry name" value="LpxD"/>
</dbReference>
<name>A0A1I4CBU8_9RHOB</name>
<dbReference type="InterPro" id="IPR011004">
    <property type="entry name" value="Trimer_LpxA-like_sf"/>
</dbReference>
<keyword evidence="3 8" id="KW-0808">Transferase</keyword>
<keyword evidence="5" id="KW-0443">Lipid metabolism</keyword>
<evidence type="ECO:0000313" key="9">
    <source>
        <dbReference type="Proteomes" id="UP000199550"/>
    </source>
</evidence>
<dbReference type="STRING" id="195913.SAMN04488004_10274"/>
<keyword evidence="2" id="KW-0441">Lipid A biosynthesis</keyword>
<reference evidence="8 9" key="1">
    <citation type="submission" date="2016-10" db="EMBL/GenBank/DDBJ databases">
        <authorList>
            <person name="de Groot N.N."/>
        </authorList>
    </citation>
    <scope>NUCLEOTIDE SEQUENCE [LARGE SCALE GENOMIC DNA]</scope>
    <source>
        <strain evidence="8 9">DSM 16199</strain>
    </source>
</reference>
<dbReference type="CDD" id="cd03352">
    <property type="entry name" value="LbH_LpxD"/>
    <property type="match status" value="1"/>
</dbReference>
<gene>
    <name evidence="8" type="ORF">SAMN04488004_10274</name>
</gene>
<keyword evidence="1" id="KW-0444">Lipid biosynthesis</keyword>
<evidence type="ECO:0000256" key="6">
    <source>
        <dbReference type="ARBA" id="ARBA00023315"/>
    </source>
</evidence>
<protein>
    <submittedName>
        <fullName evidence="8">UDP-3-O-[3-hydroxymyristoyl] glucosamine N-acyltransferase</fullName>
    </submittedName>
</protein>
<dbReference type="Pfam" id="PF00132">
    <property type="entry name" value="Hexapep"/>
    <property type="match status" value="2"/>
</dbReference>
<evidence type="ECO:0000256" key="4">
    <source>
        <dbReference type="ARBA" id="ARBA00022737"/>
    </source>
</evidence>
<dbReference type="NCBIfam" id="NF002060">
    <property type="entry name" value="PRK00892.1"/>
    <property type="match status" value="1"/>
</dbReference>
<keyword evidence="4" id="KW-0677">Repeat</keyword>
<keyword evidence="6 8" id="KW-0012">Acyltransferase</keyword>
<dbReference type="Gene3D" id="3.40.1390.10">
    <property type="entry name" value="MurE/MurF, N-terminal domain"/>
    <property type="match status" value="1"/>
</dbReference>
<evidence type="ECO:0000259" key="7">
    <source>
        <dbReference type="Pfam" id="PF04613"/>
    </source>
</evidence>
<dbReference type="RefSeq" id="WP_090184837.1">
    <property type="nucleotide sequence ID" value="NZ_FOTF01000002.1"/>
</dbReference>
<dbReference type="GO" id="GO:0016020">
    <property type="term" value="C:membrane"/>
    <property type="evidence" value="ECO:0007669"/>
    <property type="project" value="GOC"/>
</dbReference>
<dbReference type="SUPFAM" id="SSF51161">
    <property type="entry name" value="Trimeric LpxA-like enzymes"/>
    <property type="match status" value="1"/>
</dbReference>
<feature type="domain" description="UDP-3-O-[3-hydroxymyristoyl] glucosamine N-acyltransferase non-repeat region" evidence="7">
    <location>
        <begin position="23"/>
        <end position="89"/>
    </location>
</feature>
<dbReference type="InterPro" id="IPR020573">
    <property type="entry name" value="UDP_GlcNAc_AcTrfase_non-rep"/>
</dbReference>
<organism evidence="8 9">
    <name type="scientific">Loktanella salsilacus</name>
    <dbReference type="NCBI Taxonomy" id="195913"/>
    <lineage>
        <taxon>Bacteria</taxon>
        <taxon>Pseudomonadati</taxon>
        <taxon>Pseudomonadota</taxon>
        <taxon>Alphaproteobacteria</taxon>
        <taxon>Rhodobacterales</taxon>
        <taxon>Roseobacteraceae</taxon>
        <taxon>Loktanella</taxon>
    </lineage>
</organism>
<accession>A0A1I4CBU8</accession>
<dbReference type="InterPro" id="IPR001451">
    <property type="entry name" value="Hexapep"/>
</dbReference>
<dbReference type="AlphaFoldDB" id="A0A1I4CBU8"/>
<evidence type="ECO:0000256" key="5">
    <source>
        <dbReference type="ARBA" id="ARBA00023098"/>
    </source>
</evidence>
<dbReference type="Proteomes" id="UP000199550">
    <property type="component" value="Unassembled WGS sequence"/>
</dbReference>
<dbReference type="Pfam" id="PF04613">
    <property type="entry name" value="LpxD"/>
    <property type="match status" value="1"/>
</dbReference>
<dbReference type="EMBL" id="FOTF01000002">
    <property type="protein sequence ID" value="SFK78654.1"/>
    <property type="molecule type" value="Genomic_DNA"/>
</dbReference>
<dbReference type="PANTHER" id="PTHR43378">
    <property type="entry name" value="UDP-3-O-ACYLGLUCOSAMINE N-ACYLTRANSFERASE"/>
    <property type="match status" value="1"/>
</dbReference>